<comment type="caution">
    <text evidence="2">The sequence shown here is derived from an EMBL/GenBank/DDBJ whole genome shotgun (WGS) entry which is preliminary data.</text>
</comment>
<proteinExistence type="predicted"/>
<evidence type="ECO:0000313" key="2">
    <source>
        <dbReference type="EMBL" id="CAD2206027.1"/>
    </source>
</evidence>
<accession>A0A6V7Y5H5</accession>
<dbReference type="Proteomes" id="UP000580250">
    <property type="component" value="Unassembled WGS sequence"/>
</dbReference>
<reference evidence="2 3" key="1">
    <citation type="submission" date="2020-08" db="EMBL/GenBank/DDBJ databases">
        <authorList>
            <person name="Koutsovoulos G."/>
            <person name="Danchin GJ E."/>
        </authorList>
    </citation>
    <scope>NUCLEOTIDE SEQUENCE [LARGE SCALE GENOMIC DNA]</scope>
</reference>
<organism evidence="2 3">
    <name type="scientific">Meloidogyne enterolobii</name>
    <name type="common">Root-knot nematode worm</name>
    <name type="synonym">Meloidogyne mayaguensis</name>
    <dbReference type="NCBI Taxonomy" id="390850"/>
    <lineage>
        <taxon>Eukaryota</taxon>
        <taxon>Metazoa</taxon>
        <taxon>Ecdysozoa</taxon>
        <taxon>Nematoda</taxon>
        <taxon>Chromadorea</taxon>
        <taxon>Rhabditida</taxon>
        <taxon>Tylenchina</taxon>
        <taxon>Tylenchomorpha</taxon>
        <taxon>Tylenchoidea</taxon>
        <taxon>Meloidogynidae</taxon>
        <taxon>Meloidogyninae</taxon>
        <taxon>Meloidogyne</taxon>
    </lineage>
</organism>
<evidence type="ECO:0000313" key="3">
    <source>
        <dbReference type="Proteomes" id="UP000580250"/>
    </source>
</evidence>
<keyword evidence="1" id="KW-0472">Membrane</keyword>
<dbReference type="AlphaFoldDB" id="A0A6V7Y5H5"/>
<evidence type="ECO:0000256" key="1">
    <source>
        <dbReference type="SAM" id="Phobius"/>
    </source>
</evidence>
<gene>
    <name evidence="2" type="ORF">MENT_LOCUS59878</name>
</gene>
<keyword evidence="1" id="KW-1133">Transmembrane helix</keyword>
<keyword evidence="1" id="KW-0812">Transmembrane</keyword>
<name>A0A6V7Y5H5_MELEN</name>
<dbReference type="EMBL" id="CAJEWN010002980">
    <property type="protein sequence ID" value="CAD2206027.1"/>
    <property type="molecule type" value="Genomic_DNA"/>
</dbReference>
<protein>
    <submittedName>
        <fullName evidence="2">Uncharacterized protein</fullName>
    </submittedName>
</protein>
<sequence length="65" mass="7511">MTDKIIITTQTKLINIKRSEKRKRKINNYNLQMFAIIFVASSLMLLLTLAVDSSDAMPLKKEKKL</sequence>
<feature type="transmembrane region" description="Helical" evidence="1">
    <location>
        <begin position="31"/>
        <end position="51"/>
    </location>
</feature>